<dbReference type="HAMAP" id="MF_01966">
    <property type="entry name" value="NADHX_epimerase"/>
    <property type="match status" value="1"/>
</dbReference>
<dbReference type="InterPro" id="IPR029056">
    <property type="entry name" value="Ribokinase-like"/>
</dbReference>
<keyword evidence="11 18" id="KW-0413">Isomerase</keyword>
<dbReference type="HAMAP" id="MF_01965">
    <property type="entry name" value="NADHX_dehydratase"/>
    <property type="match status" value="1"/>
</dbReference>
<organism evidence="22 23">
    <name type="scientific">Paralimibaculum aggregatum</name>
    <dbReference type="NCBI Taxonomy" id="3036245"/>
    <lineage>
        <taxon>Bacteria</taxon>
        <taxon>Pseudomonadati</taxon>
        <taxon>Pseudomonadota</taxon>
        <taxon>Alphaproteobacteria</taxon>
        <taxon>Rhodobacterales</taxon>
        <taxon>Paracoccaceae</taxon>
        <taxon>Paralimibaculum</taxon>
    </lineage>
</organism>
<evidence type="ECO:0000256" key="14">
    <source>
        <dbReference type="ARBA" id="ARBA00025153"/>
    </source>
</evidence>
<evidence type="ECO:0000256" key="12">
    <source>
        <dbReference type="ARBA" id="ARBA00023239"/>
    </source>
</evidence>
<comment type="subunit">
    <text evidence="17">Homotetramer.</text>
</comment>
<dbReference type="Gene3D" id="3.40.1190.20">
    <property type="match status" value="1"/>
</dbReference>
<accession>A0ABQ6LTM4</accession>
<feature type="binding site" evidence="17">
    <location>
        <position position="507"/>
    </location>
    <ligand>
        <name>(6S)-NADPHX</name>
        <dbReference type="ChEBI" id="CHEBI:64076"/>
    </ligand>
</feature>
<evidence type="ECO:0000256" key="17">
    <source>
        <dbReference type="HAMAP-Rule" id="MF_01965"/>
    </source>
</evidence>
<feature type="binding site" evidence="17">
    <location>
        <position position="506"/>
    </location>
    <ligand>
        <name>AMP</name>
        <dbReference type="ChEBI" id="CHEBI:456215"/>
    </ligand>
</feature>
<sequence>MTELLTAARMRSIEAAAIASGAVTGLELMERAGAGVVAAIEERLAAGFSPEGADDPDFPAFFRAETARVAVLAGPGNNGGDGFVIARLLAEAGSDVVVLTVALDPEALDRLPPDAAANARRWRAAGGAVRACPAAPEAWFAEFAPDLVIDAIFGTGLSRPVDGPLAALFGALDAALAGTRVVAVDIPSGICADSGRVLGAALHADLAVSFHLPKCGHHLAEGPAHCGRLAVADIGLPEAKAGAGAEPETLLFDLGEGAEPALLAAEHALAKRPGHKYDHGHALVLSGGVGRGGAARLAARAALRAGAGLVTLGCPPAALIENAARLDAVMLRPVADPAALAAALEDARINVLCLGPGLGVERARGFVAALLGDAGRPAAGTATETAAETVAGPATGRPAIVLDADALTALGPVTAALPGGRDIVLTPHEGEFARLFPDLHRDWRAPAARGPARSKLDAARAAAARAGAVLLLKGPDTVVAAPDGRAALHSAAYRRAMPWLATAGAGDVLAGIVAGLMARGMAAHAAAAAAAWLHTEAALTVGPGLIAEDLPEALPAVFRRLGL</sequence>
<comment type="function">
    <text evidence="18">Catalyzes the epimerization of the S- and R-forms of NAD(P)HX, a damaged form of NAD(P)H that is a result of enzymatic or heat-dependent hydration. This is a prerequisite for the S-specific NAD(P)H-hydrate dehydratase to allow the repair of both epimers of NAD(P)HX.</text>
</comment>
<dbReference type="Proteomes" id="UP001239909">
    <property type="component" value="Unassembled WGS sequence"/>
</dbReference>
<reference evidence="22 23" key="1">
    <citation type="submission" date="2023-04" db="EMBL/GenBank/DDBJ databases">
        <title>Marinoamorphus aggregata gen. nov., sp. Nov., isolate from tissue of brittle star Ophioplocus japonicus.</title>
        <authorList>
            <person name="Kawano K."/>
            <person name="Sawayama S."/>
            <person name="Nakagawa S."/>
        </authorList>
    </citation>
    <scope>NUCLEOTIDE SEQUENCE [LARGE SCALE GENOMIC DNA]</scope>
    <source>
        <strain evidence="22 23">NKW23</strain>
    </source>
</reference>
<dbReference type="SUPFAM" id="SSF53613">
    <property type="entry name" value="Ribokinase-like"/>
    <property type="match status" value="1"/>
</dbReference>
<dbReference type="RefSeq" id="WP_285674815.1">
    <property type="nucleotide sequence ID" value="NZ_BSYI01000066.1"/>
</dbReference>
<evidence type="ECO:0000256" key="7">
    <source>
        <dbReference type="ARBA" id="ARBA00022840"/>
    </source>
</evidence>
<evidence type="ECO:0000256" key="19">
    <source>
        <dbReference type="PIRNR" id="PIRNR017184"/>
    </source>
</evidence>
<feature type="domain" description="YjeF N-terminal" evidence="21">
    <location>
        <begin position="10"/>
        <end position="242"/>
    </location>
</feature>
<dbReference type="InterPro" id="IPR004443">
    <property type="entry name" value="YjeF_N_dom"/>
</dbReference>
<dbReference type="SUPFAM" id="SSF64153">
    <property type="entry name" value="YjeF N-terminal domain-like"/>
    <property type="match status" value="1"/>
</dbReference>
<dbReference type="Pfam" id="PF03853">
    <property type="entry name" value="YjeF_N"/>
    <property type="match status" value="1"/>
</dbReference>
<gene>
    <name evidence="17" type="primary">nnrD</name>
    <name evidence="18" type="synonym">nnrE</name>
    <name evidence="22" type="ORF">LNKW23_46680</name>
</gene>
<evidence type="ECO:0000256" key="9">
    <source>
        <dbReference type="ARBA" id="ARBA00022958"/>
    </source>
</evidence>
<keyword evidence="23" id="KW-1185">Reference proteome</keyword>
<keyword evidence="6 17" id="KW-0547">Nucleotide-binding</keyword>
<keyword evidence="12 17" id="KW-0456">Lyase</keyword>
<evidence type="ECO:0000256" key="1">
    <source>
        <dbReference type="ARBA" id="ARBA00000013"/>
    </source>
</evidence>
<comment type="catalytic activity">
    <reaction evidence="1 18 19">
        <text>(6R)-NADHX = (6S)-NADHX</text>
        <dbReference type="Rhea" id="RHEA:32215"/>
        <dbReference type="ChEBI" id="CHEBI:64074"/>
        <dbReference type="ChEBI" id="CHEBI:64075"/>
        <dbReference type="EC" id="5.1.99.6"/>
    </reaction>
</comment>
<dbReference type="PROSITE" id="PS51385">
    <property type="entry name" value="YJEF_N"/>
    <property type="match status" value="1"/>
</dbReference>
<comment type="catalytic activity">
    <reaction evidence="16 17 19">
        <text>(6S)-NADPHX + ADP = AMP + phosphate + NADPH + H(+)</text>
        <dbReference type="Rhea" id="RHEA:32235"/>
        <dbReference type="ChEBI" id="CHEBI:15378"/>
        <dbReference type="ChEBI" id="CHEBI:43474"/>
        <dbReference type="ChEBI" id="CHEBI:57783"/>
        <dbReference type="ChEBI" id="CHEBI:64076"/>
        <dbReference type="ChEBI" id="CHEBI:456215"/>
        <dbReference type="ChEBI" id="CHEBI:456216"/>
        <dbReference type="EC" id="4.2.1.136"/>
    </reaction>
</comment>
<dbReference type="CDD" id="cd01171">
    <property type="entry name" value="YXKO-related"/>
    <property type="match status" value="1"/>
</dbReference>
<dbReference type="InterPro" id="IPR036652">
    <property type="entry name" value="YjeF_N_dom_sf"/>
</dbReference>
<evidence type="ECO:0000256" key="8">
    <source>
        <dbReference type="ARBA" id="ARBA00022857"/>
    </source>
</evidence>
<comment type="function">
    <text evidence="14 19">Bifunctional enzyme that catalyzes the epimerization of the S- and R-forms of NAD(P)HX and the dehydration of the S-form of NAD(P)HX at the expense of ADP, which is converted to AMP. This allows the repair of both epimers of NAD(P)HX, a damaged form of NAD(P)H that is a result of enzymatic or heat-dependent hydration.</text>
</comment>
<feature type="binding site" evidence="17">
    <location>
        <begin position="473"/>
        <end position="477"/>
    </location>
    <ligand>
        <name>AMP</name>
        <dbReference type="ChEBI" id="CHEBI:456215"/>
    </ligand>
</feature>
<evidence type="ECO:0000256" key="13">
    <source>
        <dbReference type="ARBA" id="ARBA00023268"/>
    </source>
</evidence>
<dbReference type="EC" id="4.2.1.136" evidence="19"/>
<comment type="similarity">
    <text evidence="3 19">In the N-terminal section; belongs to the NnrE/AIBP family.</text>
</comment>
<feature type="binding site" evidence="18">
    <location>
        <position position="188"/>
    </location>
    <ligand>
        <name>K(+)</name>
        <dbReference type="ChEBI" id="CHEBI:29103"/>
    </ligand>
</feature>
<evidence type="ECO:0000256" key="6">
    <source>
        <dbReference type="ARBA" id="ARBA00022741"/>
    </source>
</evidence>
<name>A0ABQ6LTM4_9RHOB</name>
<feature type="binding site" evidence="17">
    <location>
        <position position="357"/>
    </location>
    <ligand>
        <name>(6S)-NADPHX</name>
        <dbReference type="ChEBI" id="CHEBI:64076"/>
    </ligand>
</feature>
<comment type="function">
    <text evidence="17">Catalyzes the dehydration of the S-form of NAD(P)HX at the expense of ADP, which is converted to AMP. Together with NAD(P)HX epimerase, which catalyzes the epimerization of the S- and R-forms, the enzyme allows the repair of both epimers of NAD(P)HX, a damaged form of NAD(P)H that is a result of enzymatic or heat-dependent hydration.</text>
</comment>
<comment type="cofactor">
    <cofactor evidence="18 19">
        <name>K(+)</name>
        <dbReference type="ChEBI" id="CHEBI:29103"/>
    </cofactor>
    <text evidence="18 19">Binds 1 potassium ion per subunit.</text>
</comment>
<comment type="caution">
    <text evidence="22">The sequence shown here is derived from an EMBL/GenBank/DDBJ whole genome shotgun (WGS) entry which is preliminary data.</text>
</comment>
<dbReference type="NCBIfam" id="TIGR00197">
    <property type="entry name" value="yjeF_nterm"/>
    <property type="match status" value="1"/>
</dbReference>
<dbReference type="Gene3D" id="3.40.50.10260">
    <property type="entry name" value="YjeF N-terminal domain"/>
    <property type="match status" value="1"/>
</dbReference>
<dbReference type="EC" id="5.1.99.6" evidence="19"/>
<keyword evidence="8 17" id="KW-0521">NADP</keyword>
<feature type="domain" description="YjeF C-terminal" evidence="20">
    <location>
        <begin position="259"/>
        <end position="561"/>
    </location>
</feature>
<comment type="similarity">
    <text evidence="4 19">In the C-terminal section; belongs to the NnrD/CARKD family.</text>
</comment>
<evidence type="ECO:0000256" key="3">
    <source>
        <dbReference type="ARBA" id="ARBA00006001"/>
    </source>
</evidence>
<evidence type="ECO:0000256" key="15">
    <source>
        <dbReference type="ARBA" id="ARBA00048238"/>
    </source>
</evidence>
<comment type="similarity">
    <text evidence="17">Belongs to the NnrD/CARKD family.</text>
</comment>
<feature type="binding site" evidence="18">
    <location>
        <begin position="77"/>
        <end position="81"/>
    </location>
    <ligand>
        <name>(6S)-NADPHX</name>
        <dbReference type="ChEBI" id="CHEBI:64076"/>
    </ligand>
</feature>
<dbReference type="Pfam" id="PF01256">
    <property type="entry name" value="Carb_kinase"/>
    <property type="match status" value="1"/>
</dbReference>
<keyword evidence="9 18" id="KW-0630">Potassium</keyword>
<evidence type="ECO:0000259" key="20">
    <source>
        <dbReference type="PROSITE" id="PS51383"/>
    </source>
</evidence>
<keyword evidence="13" id="KW-0511">Multifunctional enzyme</keyword>
<feature type="binding site" evidence="18">
    <location>
        <begin position="154"/>
        <end position="160"/>
    </location>
    <ligand>
        <name>(6S)-NADPHX</name>
        <dbReference type="ChEBI" id="CHEBI:64076"/>
    </ligand>
</feature>
<feature type="binding site" evidence="18">
    <location>
        <position position="78"/>
    </location>
    <ligand>
        <name>K(+)</name>
        <dbReference type="ChEBI" id="CHEBI:29103"/>
    </ligand>
</feature>
<keyword evidence="7 17" id="KW-0067">ATP-binding</keyword>
<dbReference type="InterPro" id="IPR017953">
    <property type="entry name" value="Carbohydrate_kinase_pred_CS"/>
</dbReference>
<feature type="binding site" evidence="17">
    <location>
        <position position="428"/>
    </location>
    <ligand>
        <name>(6S)-NADPHX</name>
        <dbReference type="ChEBI" id="CHEBI:64076"/>
    </ligand>
</feature>
<comment type="caution">
    <text evidence="18">Lacks conserved residue(s) required for the propagation of feature annotation.</text>
</comment>
<proteinExistence type="inferred from homology"/>
<dbReference type="InterPro" id="IPR030677">
    <property type="entry name" value="Nnr"/>
</dbReference>
<keyword evidence="10 17" id="KW-0520">NAD</keyword>
<evidence type="ECO:0000313" key="23">
    <source>
        <dbReference type="Proteomes" id="UP001239909"/>
    </source>
</evidence>
<protein>
    <recommendedName>
        <fullName evidence="19">Bifunctional NAD(P)H-hydrate repair enzyme</fullName>
    </recommendedName>
    <alternativeName>
        <fullName evidence="19">Nicotinamide nucleotide repair protein</fullName>
    </alternativeName>
    <domain>
        <recommendedName>
            <fullName evidence="19">ADP-dependent (S)-NAD(P)H-hydrate dehydratase</fullName>
            <ecNumber evidence="19">4.2.1.136</ecNumber>
        </recommendedName>
        <alternativeName>
            <fullName evidence="19">ADP-dependent NAD(P)HX dehydratase</fullName>
        </alternativeName>
    </domain>
    <domain>
        <recommendedName>
            <fullName evidence="19">NAD(P)H-hydrate epimerase</fullName>
            <ecNumber evidence="19">5.1.99.6</ecNumber>
        </recommendedName>
    </domain>
</protein>
<evidence type="ECO:0000256" key="4">
    <source>
        <dbReference type="ARBA" id="ARBA00009524"/>
    </source>
</evidence>
<evidence type="ECO:0000256" key="2">
    <source>
        <dbReference type="ARBA" id="ARBA00000909"/>
    </source>
</evidence>
<comment type="similarity">
    <text evidence="18">Belongs to the NnrE/AIBP family.</text>
</comment>
<feature type="binding site" evidence="17">
    <location>
        <position position="294"/>
    </location>
    <ligand>
        <name>(6S)-NADPHX</name>
        <dbReference type="ChEBI" id="CHEBI:64076"/>
    </ligand>
</feature>
<evidence type="ECO:0000259" key="21">
    <source>
        <dbReference type="PROSITE" id="PS51385"/>
    </source>
</evidence>
<dbReference type="InterPro" id="IPR000631">
    <property type="entry name" value="CARKD"/>
</dbReference>
<comment type="catalytic activity">
    <reaction evidence="2 18 19">
        <text>(6R)-NADPHX = (6S)-NADPHX</text>
        <dbReference type="Rhea" id="RHEA:32227"/>
        <dbReference type="ChEBI" id="CHEBI:64076"/>
        <dbReference type="ChEBI" id="CHEBI:64077"/>
        <dbReference type="EC" id="5.1.99.6"/>
    </reaction>
</comment>
<keyword evidence="5 18" id="KW-0479">Metal-binding</keyword>
<evidence type="ECO:0000256" key="18">
    <source>
        <dbReference type="HAMAP-Rule" id="MF_01966"/>
    </source>
</evidence>
<dbReference type="EMBL" id="BSYI01000066">
    <property type="protein sequence ID" value="GMG85448.1"/>
    <property type="molecule type" value="Genomic_DNA"/>
</dbReference>
<dbReference type="PIRSF" id="PIRSF017184">
    <property type="entry name" value="Nnr"/>
    <property type="match status" value="1"/>
</dbReference>
<evidence type="ECO:0000256" key="16">
    <source>
        <dbReference type="ARBA" id="ARBA00049209"/>
    </source>
</evidence>
<dbReference type="PROSITE" id="PS51383">
    <property type="entry name" value="YJEF_C_3"/>
    <property type="match status" value="1"/>
</dbReference>
<comment type="cofactor">
    <cofactor evidence="17">
        <name>Mg(2+)</name>
        <dbReference type="ChEBI" id="CHEBI:18420"/>
    </cofactor>
</comment>
<dbReference type="PANTHER" id="PTHR12592:SF0">
    <property type="entry name" value="ATP-DEPENDENT (S)-NAD(P)H-HYDRATE DEHYDRATASE"/>
    <property type="match status" value="1"/>
</dbReference>
<evidence type="ECO:0000256" key="10">
    <source>
        <dbReference type="ARBA" id="ARBA00023027"/>
    </source>
</evidence>
<feature type="binding site" evidence="18">
    <location>
        <position position="185"/>
    </location>
    <ligand>
        <name>(6S)-NADPHX</name>
        <dbReference type="ChEBI" id="CHEBI:64076"/>
    </ligand>
</feature>
<evidence type="ECO:0000313" key="22">
    <source>
        <dbReference type="EMBL" id="GMG85448.1"/>
    </source>
</evidence>
<dbReference type="PROSITE" id="PS01050">
    <property type="entry name" value="YJEF_C_2"/>
    <property type="match status" value="1"/>
</dbReference>
<dbReference type="PANTHER" id="PTHR12592">
    <property type="entry name" value="ATP-DEPENDENT (S)-NAD(P)H-HYDRATE DEHYDRATASE FAMILY MEMBER"/>
    <property type="match status" value="1"/>
</dbReference>
<evidence type="ECO:0000256" key="11">
    <source>
        <dbReference type="ARBA" id="ARBA00023235"/>
    </source>
</evidence>
<feature type="binding site" evidence="18">
    <location>
        <position position="150"/>
    </location>
    <ligand>
        <name>K(+)</name>
        <dbReference type="ChEBI" id="CHEBI:29103"/>
    </ligand>
</feature>
<comment type="catalytic activity">
    <reaction evidence="15 17 19">
        <text>(6S)-NADHX + ADP = AMP + phosphate + NADH + H(+)</text>
        <dbReference type="Rhea" id="RHEA:32223"/>
        <dbReference type="ChEBI" id="CHEBI:15378"/>
        <dbReference type="ChEBI" id="CHEBI:43474"/>
        <dbReference type="ChEBI" id="CHEBI:57945"/>
        <dbReference type="ChEBI" id="CHEBI:64074"/>
        <dbReference type="ChEBI" id="CHEBI:456215"/>
        <dbReference type="ChEBI" id="CHEBI:456216"/>
        <dbReference type="EC" id="4.2.1.136"/>
    </reaction>
</comment>
<evidence type="ECO:0000256" key="5">
    <source>
        <dbReference type="ARBA" id="ARBA00022723"/>
    </source>
</evidence>